<protein>
    <submittedName>
        <fullName evidence="4">Uncharacterized protein</fullName>
    </submittedName>
</protein>
<keyword evidence="5" id="KW-1185">Reference proteome</keyword>
<feature type="transmembrane region" description="Helical" evidence="3">
    <location>
        <begin position="12"/>
        <end position="31"/>
    </location>
</feature>
<name>A0AAE3AY48_9FIRM</name>
<gene>
    <name evidence="4" type="ORF">LKD45_07940</name>
</gene>
<feature type="compositionally biased region" description="Low complexity" evidence="2">
    <location>
        <begin position="125"/>
        <end position="135"/>
    </location>
</feature>
<keyword evidence="3" id="KW-1133">Transmembrane helix</keyword>
<evidence type="ECO:0000313" key="5">
    <source>
        <dbReference type="Proteomes" id="UP001199355"/>
    </source>
</evidence>
<dbReference type="Proteomes" id="UP001199355">
    <property type="component" value="Unassembled WGS sequence"/>
</dbReference>
<dbReference type="EMBL" id="JAJEQF010000016">
    <property type="protein sequence ID" value="MCC2167622.1"/>
    <property type="molecule type" value="Genomic_DNA"/>
</dbReference>
<keyword evidence="1" id="KW-0175">Coiled coil</keyword>
<feature type="coiled-coil region" evidence="1">
    <location>
        <begin position="31"/>
        <end position="68"/>
    </location>
</feature>
<reference evidence="4 5" key="1">
    <citation type="submission" date="2021-10" db="EMBL/GenBank/DDBJ databases">
        <title>Anaerobic single-cell dispensing facilitates the cultivation of human gut bacteria.</title>
        <authorList>
            <person name="Afrizal A."/>
        </authorList>
    </citation>
    <scope>NUCLEOTIDE SEQUENCE [LARGE SCALE GENOMIC DNA]</scope>
    <source>
        <strain evidence="4 5">CLA-AA-H244</strain>
    </source>
</reference>
<accession>A0AAE3AY48</accession>
<dbReference type="RefSeq" id="WP_308728202.1">
    <property type="nucleotide sequence ID" value="NZ_JAJEQF010000016.1"/>
</dbReference>
<keyword evidence="3" id="KW-0812">Transmembrane</keyword>
<evidence type="ECO:0000313" key="4">
    <source>
        <dbReference type="EMBL" id="MCC2167622.1"/>
    </source>
</evidence>
<evidence type="ECO:0000256" key="3">
    <source>
        <dbReference type="SAM" id="Phobius"/>
    </source>
</evidence>
<feature type="compositionally biased region" description="Basic and acidic residues" evidence="2">
    <location>
        <begin position="138"/>
        <end position="148"/>
    </location>
</feature>
<comment type="caution">
    <text evidence="4">The sequence shown here is derived from an EMBL/GenBank/DDBJ whole genome shotgun (WGS) entry which is preliminary data.</text>
</comment>
<feature type="region of interest" description="Disordered" evidence="2">
    <location>
        <begin position="118"/>
        <end position="148"/>
    </location>
</feature>
<keyword evidence="3" id="KW-0472">Membrane</keyword>
<proteinExistence type="predicted"/>
<dbReference type="AlphaFoldDB" id="A0AAE3AY48"/>
<evidence type="ECO:0000256" key="1">
    <source>
        <dbReference type="SAM" id="Coils"/>
    </source>
</evidence>
<evidence type="ECO:0000256" key="2">
    <source>
        <dbReference type="SAM" id="MobiDB-lite"/>
    </source>
</evidence>
<sequence>MRFREEVLAKIFTYITVAVLLGIVAFEAWGLSRERSRRKDAEDNAAVLQEEVENMRDINSTLKKENGELSAFRNKWNVYVSSLTSSEVLELQHDLFMRTDLIPQEAKEEIAEREAGLLAEETDGKSTSEQSSSKNKTSKTDSKSKTTDNARTAKIVVGEYSFDNPNGENIFLPVSANTGDGENCLIYTAAYEEEGSHVIELLYEITLDESGTIARRDTTGEVEWYCVAYQAGGGWKATATKEDAGQ</sequence>
<organism evidence="4 5">
    <name type="scientific">Gallintestinimicrobium propionicum</name>
    <dbReference type="NCBI Taxonomy" id="2981770"/>
    <lineage>
        <taxon>Bacteria</taxon>
        <taxon>Bacillati</taxon>
        <taxon>Bacillota</taxon>
        <taxon>Clostridia</taxon>
        <taxon>Lachnospirales</taxon>
        <taxon>Lachnospiraceae</taxon>
        <taxon>Gallintestinimicrobium</taxon>
    </lineage>
</organism>